<dbReference type="Gene3D" id="1.10.220.160">
    <property type="match status" value="1"/>
</dbReference>
<dbReference type="InterPro" id="IPR002893">
    <property type="entry name" value="Znf_MYND"/>
</dbReference>
<gene>
    <name evidence="7" type="ORF">FRX48_06312</name>
</gene>
<evidence type="ECO:0000256" key="2">
    <source>
        <dbReference type="ARBA" id="ARBA00022771"/>
    </source>
</evidence>
<comment type="caution">
    <text evidence="7">The sequence shown here is derived from an EMBL/GenBank/DDBJ whole genome shotgun (WGS) entry which is preliminary data.</text>
</comment>
<name>A0A5M8PKW5_9LECA</name>
<organism evidence="7 8">
    <name type="scientific">Lasallia pustulata</name>
    <dbReference type="NCBI Taxonomy" id="136370"/>
    <lineage>
        <taxon>Eukaryota</taxon>
        <taxon>Fungi</taxon>
        <taxon>Dikarya</taxon>
        <taxon>Ascomycota</taxon>
        <taxon>Pezizomycotina</taxon>
        <taxon>Lecanoromycetes</taxon>
        <taxon>OSLEUM clade</taxon>
        <taxon>Umbilicariomycetidae</taxon>
        <taxon>Umbilicariales</taxon>
        <taxon>Umbilicariaceae</taxon>
        <taxon>Lasallia</taxon>
    </lineage>
</organism>
<dbReference type="PROSITE" id="PS50865">
    <property type="entry name" value="ZF_MYND_2"/>
    <property type="match status" value="1"/>
</dbReference>
<dbReference type="InterPro" id="IPR046341">
    <property type="entry name" value="SET_dom_sf"/>
</dbReference>
<dbReference type="GO" id="GO:0008270">
    <property type="term" value="F:zinc ion binding"/>
    <property type="evidence" value="ECO:0007669"/>
    <property type="project" value="UniProtKB-KW"/>
</dbReference>
<keyword evidence="1" id="KW-0479">Metal-binding</keyword>
<dbReference type="Pfam" id="PF00856">
    <property type="entry name" value="SET"/>
    <property type="match status" value="1"/>
</dbReference>
<dbReference type="SUPFAM" id="SSF82199">
    <property type="entry name" value="SET domain"/>
    <property type="match status" value="1"/>
</dbReference>
<feature type="domain" description="MYND-type" evidence="6">
    <location>
        <begin position="56"/>
        <end position="109"/>
    </location>
</feature>
<dbReference type="PANTHER" id="PTHR12197:SF251">
    <property type="entry name" value="EG:BACR7C10.4 PROTEIN"/>
    <property type="match status" value="1"/>
</dbReference>
<dbReference type="Proteomes" id="UP000324767">
    <property type="component" value="Unassembled WGS sequence"/>
</dbReference>
<feature type="domain" description="SET" evidence="5">
    <location>
        <begin position="10"/>
        <end position="256"/>
    </location>
</feature>
<dbReference type="InterPro" id="IPR001214">
    <property type="entry name" value="SET_dom"/>
</dbReference>
<dbReference type="GO" id="GO:0005634">
    <property type="term" value="C:nucleus"/>
    <property type="evidence" value="ECO:0007669"/>
    <property type="project" value="TreeGrafter"/>
</dbReference>
<evidence type="ECO:0000259" key="5">
    <source>
        <dbReference type="PROSITE" id="PS50280"/>
    </source>
</evidence>
<sequence>MTTPSNDISNNVYSKKTEHAGNGLFTSEDIAAGELILEIDRPFLAVLDTPRLNDACSNCFVWVPAGGTAVDGDDRENVTLRACTGCKVVKYCGKTCQSTAWTHHHKHECKIFSHLYPKILPHTARMLLLLLLLLKAHALPPADWHAFLALESHLSLIRATRPSTWETLTLISRAAQSYSRSPEPLSLIHTLMARLLINTHTLTSPTLTPLGLYLSAPASLLNHSCAPNTTLIFHHRALSLRALHPPPRHRTHNRVR</sequence>
<dbReference type="Pfam" id="PF01753">
    <property type="entry name" value="zf-MYND"/>
    <property type="match status" value="1"/>
</dbReference>
<evidence type="ECO:0000256" key="1">
    <source>
        <dbReference type="ARBA" id="ARBA00022723"/>
    </source>
</evidence>
<accession>A0A5M8PKW5</accession>
<dbReference type="OrthoDB" id="5945798at2759"/>
<dbReference type="Gene3D" id="2.170.270.10">
    <property type="entry name" value="SET domain"/>
    <property type="match status" value="1"/>
</dbReference>
<dbReference type="Gene3D" id="6.10.140.2220">
    <property type="match status" value="1"/>
</dbReference>
<dbReference type="PROSITE" id="PS50280">
    <property type="entry name" value="SET"/>
    <property type="match status" value="1"/>
</dbReference>
<keyword evidence="3" id="KW-0862">Zinc</keyword>
<reference evidence="7 8" key="1">
    <citation type="submission" date="2019-09" db="EMBL/GenBank/DDBJ databases">
        <title>The hologenome of the rock-dwelling lichen Lasallia pustulata.</title>
        <authorList>
            <person name="Greshake Tzovaras B."/>
            <person name="Segers F."/>
            <person name="Bicker A."/>
            <person name="Dal Grande F."/>
            <person name="Otte J."/>
            <person name="Hankeln T."/>
            <person name="Schmitt I."/>
            <person name="Ebersberger I."/>
        </authorList>
    </citation>
    <scope>NUCLEOTIDE SEQUENCE [LARGE SCALE GENOMIC DNA]</scope>
    <source>
        <strain evidence="7">A1-1</strain>
    </source>
</reference>
<evidence type="ECO:0000259" key="6">
    <source>
        <dbReference type="PROSITE" id="PS50865"/>
    </source>
</evidence>
<keyword evidence="2 4" id="KW-0863">Zinc-finger</keyword>
<dbReference type="PANTHER" id="PTHR12197">
    <property type="entry name" value="HISTONE-LYSINE N-METHYLTRANSFERASE SMYD"/>
    <property type="match status" value="1"/>
</dbReference>
<dbReference type="InterPro" id="IPR050869">
    <property type="entry name" value="H3K4_H4K5_MeTrfase"/>
</dbReference>
<evidence type="ECO:0000313" key="7">
    <source>
        <dbReference type="EMBL" id="KAA6409700.1"/>
    </source>
</evidence>
<dbReference type="EMBL" id="VXIT01000010">
    <property type="protein sequence ID" value="KAA6409700.1"/>
    <property type="molecule type" value="Genomic_DNA"/>
</dbReference>
<evidence type="ECO:0000256" key="3">
    <source>
        <dbReference type="ARBA" id="ARBA00022833"/>
    </source>
</evidence>
<evidence type="ECO:0000256" key="4">
    <source>
        <dbReference type="PROSITE-ProRule" id="PRU00134"/>
    </source>
</evidence>
<proteinExistence type="predicted"/>
<dbReference type="AlphaFoldDB" id="A0A5M8PKW5"/>
<protein>
    <submittedName>
        <fullName evidence="7">Uncharacterized protein</fullName>
    </submittedName>
</protein>
<evidence type="ECO:0000313" key="8">
    <source>
        <dbReference type="Proteomes" id="UP000324767"/>
    </source>
</evidence>